<accession>A0A4U6ULP0</accession>
<dbReference type="GO" id="GO:0003887">
    <property type="term" value="F:DNA-directed DNA polymerase activity"/>
    <property type="evidence" value="ECO:0007669"/>
    <property type="project" value="TreeGrafter"/>
</dbReference>
<protein>
    <recommendedName>
        <fullName evidence="4">DNA polymerase delta subunit 4</fullName>
    </recommendedName>
</protein>
<dbReference type="OMA" id="RADCLWD"/>
<feature type="region of interest" description="Disordered" evidence="1">
    <location>
        <begin position="115"/>
        <end position="143"/>
    </location>
</feature>
<dbReference type="InterPro" id="IPR007218">
    <property type="entry name" value="DNA_pol_delta_4"/>
</dbReference>
<proteinExistence type="predicted"/>
<dbReference type="Gramene" id="TKW11567">
    <property type="protein sequence ID" value="TKW11567"/>
    <property type="gene ID" value="SEVIR_6G240700v2"/>
</dbReference>
<feature type="region of interest" description="Disordered" evidence="1">
    <location>
        <begin position="1"/>
        <end position="48"/>
    </location>
</feature>
<evidence type="ECO:0000256" key="1">
    <source>
        <dbReference type="SAM" id="MobiDB-lite"/>
    </source>
</evidence>
<dbReference type="PANTHER" id="PTHR14303">
    <property type="entry name" value="DNA POLYMERASE DELTA SUBUNIT 4"/>
    <property type="match status" value="1"/>
</dbReference>
<dbReference type="AlphaFoldDB" id="A0A4U6ULP0"/>
<sequence length="152" mass="16887">MAPTRGGLKGFYRQRKKPKPAPKKKPKNAQPQQDGVAAGTPARRRRSPARSIVSLYLIISEEEYGAEEEALRQFDMDTSYGPCIGVTRLRRWDRAAAMGLRPPPHVRDLILRRHHHGDGDVGGSSSFPPKKKISSDSSSQLLDDDCLWAGKV</sequence>
<evidence type="ECO:0000313" key="2">
    <source>
        <dbReference type="EMBL" id="TKW11567.1"/>
    </source>
</evidence>
<dbReference type="Pfam" id="PF04081">
    <property type="entry name" value="DNA_pol_delta_4"/>
    <property type="match status" value="1"/>
</dbReference>
<dbReference type="PANTHER" id="PTHR14303:SF16">
    <property type="entry name" value="DNA POLYMERASE DELTA SUBUNIT 4"/>
    <property type="match status" value="1"/>
</dbReference>
<feature type="compositionally biased region" description="Basic residues" evidence="1">
    <location>
        <begin position="12"/>
        <end position="27"/>
    </location>
</feature>
<evidence type="ECO:0000313" key="3">
    <source>
        <dbReference type="Proteomes" id="UP000298652"/>
    </source>
</evidence>
<organism evidence="2 3">
    <name type="scientific">Setaria viridis</name>
    <name type="common">Green bristlegrass</name>
    <name type="synonym">Setaria italica subsp. viridis</name>
    <dbReference type="NCBI Taxonomy" id="4556"/>
    <lineage>
        <taxon>Eukaryota</taxon>
        <taxon>Viridiplantae</taxon>
        <taxon>Streptophyta</taxon>
        <taxon>Embryophyta</taxon>
        <taxon>Tracheophyta</taxon>
        <taxon>Spermatophyta</taxon>
        <taxon>Magnoliopsida</taxon>
        <taxon>Liliopsida</taxon>
        <taxon>Poales</taxon>
        <taxon>Poaceae</taxon>
        <taxon>PACMAD clade</taxon>
        <taxon>Panicoideae</taxon>
        <taxon>Panicodae</taxon>
        <taxon>Paniceae</taxon>
        <taxon>Cenchrinae</taxon>
        <taxon>Setaria</taxon>
    </lineage>
</organism>
<dbReference type="GO" id="GO:0000731">
    <property type="term" value="P:DNA synthesis involved in DNA repair"/>
    <property type="evidence" value="ECO:0007669"/>
    <property type="project" value="InterPro"/>
</dbReference>
<dbReference type="GO" id="GO:0043625">
    <property type="term" value="C:delta DNA polymerase complex"/>
    <property type="evidence" value="ECO:0007669"/>
    <property type="project" value="TreeGrafter"/>
</dbReference>
<dbReference type="EMBL" id="CM016557">
    <property type="protein sequence ID" value="TKW11567.1"/>
    <property type="molecule type" value="Genomic_DNA"/>
</dbReference>
<reference evidence="2" key="1">
    <citation type="submission" date="2019-03" db="EMBL/GenBank/DDBJ databases">
        <title>WGS assembly of Setaria viridis.</title>
        <authorList>
            <person name="Huang P."/>
            <person name="Jenkins J."/>
            <person name="Grimwood J."/>
            <person name="Barry K."/>
            <person name="Healey A."/>
            <person name="Mamidi S."/>
            <person name="Sreedasyam A."/>
            <person name="Shu S."/>
            <person name="Feldman M."/>
            <person name="Wu J."/>
            <person name="Yu Y."/>
            <person name="Chen C."/>
            <person name="Johnson J."/>
            <person name="Rokhsar D."/>
            <person name="Baxter I."/>
            <person name="Schmutz J."/>
            <person name="Brutnell T."/>
            <person name="Kellogg E."/>
        </authorList>
    </citation>
    <scope>NUCLEOTIDE SEQUENCE [LARGE SCALE GENOMIC DNA]</scope>
</reference>
<gene>
    <name evidence="2" type="ORF">SEVIR_6G240700v2</name>
</gene>
<dbReference type="Proteomes" id="UP000298652">
    <property type="component" value="Chromosome 6"/>
</dbReference>
<keyword evidence="3" id="KW-1185">Reference proteome</keyword>
<evidence type="ECO:0008006" key="4">
    <source>
        <dbReference type="Google" id="ProtNLM"/>
    </source>
</evidence>
<name>A0A4U6ULP0_SETVI</name>
<dbReference type="GO" id="GO:0006261">
    <property type="term" value="P:DNA-templated DNA replication"/>
    <property type="evidence" value="ECO:0007669"/>
    <property type="project" value="TreeGrafter"/>
</dbReference>